<feature type="compositionally biased region" description="Low complexity" evidence="1">
    <location>
        <begin position="274"/>
        <end position="331"/>
    </location>
</feature>
<keyword evidence="4" id="KW-1185">Reference proteome</keyword>
<feature type="signal peptide" evidence="2">
    <location>
        <begin position="1"/>
        <end position="28"/>
    </location>
</feature>
<evidence type="ECO:0000256" key="1">
    <source>
        <dbReference type="SAM" id="MobiDB-lite"/>
    </source>
</evidence>
<feature type="region of interest" description="Disordered" evidence="1">
    <location>
        <begin position="267"/>
        <end position="333"/>
    </location>
</feature>
<protein>
    <submittedName>
        <fullName evidence="3">Uncharacterized protein</fullName>
    </submittedName>
</protein>
<keyword evidence="2" id="KW-0732">Signal</keyword>
<evidence type="ECO:0000256" key="2">
    <source>
        <dbReference type="SAM" id="SignalP"/>
    </source>
</evidence>
<organism evidence="3 4">
    <name type="scientific">Arthrobotrys conoides</name>
    <dbReference type="NCBI Taxonomy" id="74498"/>
    <lineage>
        <taxon>Eukaryota</taxon>
        <taxon>Fungi</taxon>
        <taxon>Dikarya</taxon>
        <taxon>Ascomycota</taxon>
        <taxon>Pezizomycotina</taxon>
        <taxon>Orbiliomycetes</taxon>
        <taxon>Orbiliales</taxon>
        <taxon>Orbiliaceae</taxon>
        <taxon>Arthrobotrys</taxon>
    </lineage>
</organism>
<dbReference type="EMBL" id="JAVHJM010000009">
    <property type="protein sequence ID" value="KAK6506302.1"/>
    <property type="molecule type" value="Genomic_DNA"/>
</dbReference>
<evidence type="ECO:0000313" key="4">
    <source>
        <dbReference type="Proteomes" id="UP001307849"/>
    </source>
</evidence>
<dbReference type="Proteomes" id="UP001307849">
    <property type="component" value="Unassembled WGS sequence"/>
</dbReference>
<proteinExistence type="predicted"/>
<name>A0AAN8NQB7_9PEZI</name>
<accession>A0AAN8NQB7</accession>
<sequence>MLRSIFDLSFLLLAVLIITTAPIHYVDADCIEVPVNYVRGQCTVSVTWNKVTLYEVDYRESREGIIEDWLQANIWDPLQKQISNNLYTNCRGYPGTECNFTSGLPHVLKISPQHRREYLQFWYGDSLGWNTDPEPMLGPTFVGESEAKGRTPYCPTYTDWNLLPYDSPDGKKYLSDPNGTVNTIHRREVQCIFDCGLINFDDSWIKPYRCAPPEPVNATTVTETSRATTTKMKTKTETETRISTSVKIHTRVKYTLETVTASIGHGPVRVPIHTTTSNSTTTTTSNSTPTNPTTIPTTLCTSSSNSTTIYNSGSNSTTTWSKSTTTNSNSTPLYTTIPNPTAPYSNSTITKSNSIARRAYRVGRPVPAIYLDGGED</sequence>
<comment type="caution">
    <text evidence="3">The sequence shown here is derived from an EMBL/GenBank/DDBJ whole genome shotgun (WGS) entry which is preliminary data.</text>
</comment>
<dbReference type="AlphaFoldDB" id="A0AAN8NQB7"/>
<evidence type="ECO:0000313" key="3">
    <source>
        <dbReference type="EMBL" id="KAK6506302.1"/>
    </source>
</evidence>
<feature type="chain" id="PRO_5042871955" evidence="2">
    <location>
        <begin position="29"/>
        <end position="376"/>
    </location>
</feature>
<reference evidence="3 4" key="1">
    <citation type="submission" date="2019-10" db="EMBL/GenBank/DDBJ databases">
        <authorList>
            <person name="Palmer J.M."/>
        </authorList>
    </citation>
    <scope>NUCLEOTIDE SEQUENCE [LARGE SCALE GENOMIC DNA]</scope>
    <source>
        <strain evidence="3 4">TWF506</strain>
    </source>
</reference>
<gene>
    <name evidence="3" type="ORF">TWF506_011219</name>
</gene>